<reference evidence="2" key="1">
    <citation type="submission" date="2014-09" db="EMBL/GenBank/DDBJ databases">
        <authorList>
            <person name="Gomez-Valero L."/>
        </authorList>
    </citation>
    <scope>NUCLEOTIDE SEQUENCE [LARGE SCALE GENOMIC DNA]</scope>
    <source>
        <strain evidence="2">ATCC35250</strain>
    </source>
</reference>
<accession>A0A0A8UVE4</accession>
<dbReference type="AlphaFoldDB" id="A0A0A8UVE4"/>
<dbReference type="KEGG" id="lha:LHA_2468"/>
<protein>
    <submittedName>
        <fullName evidence="1">Uncharacterized protein</fullName>
    </submittedName>
</protein>
<dbReference type="Proteomes" id="UP000032803">
    <property type="component" value="Chromosome I"/>
</dbReference>
<gene>
    <name evidence="1" type="ORF">LHA_2468</name>
</gene>
<evidence type="ECO:0000313" key="1">
    <source>
        <dbReference type="EMBL" id="CEK11481.1"/>
    </source>
</evidence>
<name>A0A0A8UVE4_LEGHA</name>
<dbReference type="PATRIC" id="fig|449.7.peg.1145"/>
<evidence type="ECO:0000313" key="2">
    <source>
        <dbReference type="Proteomes" id="UP000032803"/>
    </source>
</evidence>
<dbReference type="EMBL" id="LN681225">
    <property type="protein sequence ID" value="CEK11481.1"/>
    <property type="molecule type" value="Genomic_DNA"/>
</dbReference>
<dbReference type="RefSeq" id="WP_045106676.1">
    <property type="nucleotide sequence ID" value="NZ_LN681225.1"/>
</dbReference>
<dbReference type="HOGENOM" id="CLU_2035152_0_0_6"/>
<keyword evidence="2" id="KW-1185">Reference proteome</keyword>
<organism evidence="1 2">
    <name type="scientific">Legionella hackeliae</name>
    <dbReference type="NCBI Taxonomy" id="449"/>
    <lineage>
        <taxon>Bacteria</taxon>
        <taxon>Pseudomonadati</taxon>
        <taxon>Pseudomonadota</taxon>
        <taxon>Gammaproteobacteria</taxon>
        <taxon>Legionellales</taxon>
        <taxon>Legionellaceae</taxon>
        <taxon>Legionella</taxon>
    </lineage>
</organism>
<sequence>MSQRIIKEHLASYLDYKAEQLCQEIMAQNLPKEIAVKKQANLDTAEECIEEMKTCLRTESLSLQLASLSNKPISFNFFNQLTAQDIIPLISHGGLQAIAQRSPEQLIKIIDLASKSPPLAE</sequence>
<proteinExistence type="predicted"/>